<evidence type="ECO:0000256" key="7">
    <source>
        <dbReference type="ARBA" id="ARBA00022729"/>
    </source>
</evidence>
<dbReference type="InterPro" id="IPR035305">
    <property type="entry name" value="Herpes_glycoH_C"/>
</dbReference>
<evidence type="ECO:0000256" key="16">
    <source>
        <dbReference type="ARBA" id="ARBA00023296"/>
    </source>
</evidence>
<keyword evidence="13" id="KW-1039">Host endosome</keyword>
<keyword evidence="15" id="KW-0325">Glycoprotein</keyword>
<keyword evidence="10" id="KW-0261">Viral envelope protein</keyword>
<keyword evidence="16" id="KW-1160">Virus entry into host cell</keyword>
<evidence type="ECO:0000256" key="5">
    <source>
        <dbReference type="ARBA" id="ARBA00022595"/>
    </source>
</evidence>
<evidence type="ECO:0000256" key="14">
    <source>
        <dbReference type="ARBA" id="ARBA00023136"/>
    </source>
</evidence>
<accession>A1BM11</accession>
<evidence type="ECO:0000256" key="1">
    <source>
        <dbReference type="ARBA" id="ARBA00004563"/>
    </source>
</evidence>
<gene>
    <name evidence="19" type="ORF">OvHV-2gp20</name>
</gene>
<keyword evidence="8" id="KW-0946">Virion</keyword>
<dbReference type="GO" id="GO:0019031">
    <property type="term" value="C:viral envelope"/>
    <property type="evidence" value="ECO:0007669"/>
    <property type="project" value="UniProtKB-KW"/>
</dbReference>
<dbReference type="GO" id="GO:0019064">
    <property type="term" value="P:fusion of virus membrane with host plasma membrane"/>
    <property type="evidence" value="ECO:0007669"/>
    <property type="project" value="UniProtKB-KW"/>
</dbReference>
<evidence type="ECO:0000256" key="3">
    <source>
        <dbReference type="ARBA" id="ARBA00022511"/>
    </source>
</evidence>
<evidence type="ECO:0000256" key="6">
    <source>
        <dbReference type="ARBA" id="ARBA00022692"/>
    </source>
</evidence>
<comment type="subcellular location">
    <subcellularLocation>
        <location evidence="1">Virion membrane</location>
        <topology evidence="1">Single-pass type I membrane protein</topology>
    </subcellularLocation>
</comment>
<keyword evidence="6 17" id="KW-0812">Transmembrane</keyword>
<keyword evidence="5" id="KW-1162">Viral penetration into host cytoplasm</keyword>
<keyword evidence="9" id="KW-1043">Host membrane</keyword>
<keyword evidence="2" id="KW-1168">Fusion of virus membrane with host membrane</keyword>
<dbReference type="Pfam" id="PF17488">
    <property type="entry name" value="Herpes_glycoH_C"/>
    <property type="match status" value="1"/>
</dbReference>
<evidence type="ECO:0000313" key="19">
    <source>
        <dbReference type="EMBL" id="ABB22240.1"/>
    </source>
</evidence>
<evidence type="ECO:0000256" key="11">
    <source>
        <dbReference type="ARBA" id="ARBA00022981"/>
    </source>
</evidence>
<dbReference type="Gene3D" id="2.60.40.3190">
    <property type="entry name" value="Herpesvirus glycoprotein H, C-terminal domain"/>
    <property type="match status" value="1"/>
</dbReference>
<evidence type="ECO:0000256" key="17">
    <source>
        <dbReference type="SAM" id="Phobius"/>
    </source>
</evidence>
<evidence type="ECO:0000256" key="2">
    <source>
        <dbReference type="ARBA" id="ARBA00022506"/>
    </source>
</evidence>
<dbReference type="Pfam" id="PF02489">
    <property type="entry name" value="Herpes_glycop_H"/>
    <property type="match status" value="1"/>
</dbReference>
<dbReference type="HAMAP" id="MF_04033">
    <property type="entry name" value="HSV_GH"/>
    <property type="match status" value="1"/>
</dbReference>
<evidence type="ECO:0000256" key="10">
    <source>
        <dbReference type="ARBA" id="ARBA00022879"/>
    </source>
</evidence>
<dbReference type="SMR" id="A1BM11"/>
<evidence type="ECO:0000256" key="4">
    <source>
        <dbReference type="ARBA" id="ARBA00022521"/>
    </source>
</evidence>
<keyword evidence="12 17" id="KW-1133">Transmembrane helix</keyword>
<keyword evidence="14 17" id="KW-0472">Membrane</keyword>
<evidence type="ECO:0000256" key="9">
    <source>
        <dbReference type="ARBA" id="ARBA00022870"/>
    </source>
</evidence>
<evidence type="ECO:0000256" key="13">
    <source>
        <dbReference type="ARBA" id="ARBA00023046"/>
    </source>
</evidence>
<keyword evidence="11" id="KW-0730">Sialic acid</keyword>
<evidence type="ECO:0000313" key="20">
    <source>
        <dbReference type="Proteomes" id="UP000152762"/>
    </source>
</evidence>
<dbReference type="GO" id="GO:0055036">
    <property type="term" value="C:virion membrane"/>
    <property type="evidence" value="ECO:0007669"/>
    <property type="project" value="UniProtKB-SubCell"/>
</dbReference>
<name>A1BM11_9GAMA</name>
<evidence type="ECO:0000256" key="12">
    <source>
        <dbReference type="ARBA" id="ARBA00022989"/>
    </source>
</evidence>
<dbReference type="EMBL" id="DQ198083">
    <property type="protein sequence ID" value="ABB22240.1"/>
    <property type="molecule type" value="Genomic_DNA"/>
</dbReference>
<organism evidence="19 20">
    <name type="scientific">Ovine gammaherpesvirus 2</name>
    <dbReference type="NCBI Taxonomy" id="10398"/>
    <lineage>
        <taxon>Viruses</taxon>
        <taxon>Duplodnaviria</taxon>
        <taxon>Heunggongvirae</taxon>
        <taxon>Peploviricota</taxon>
        <taxon>Herviviricetes</taxon>
        <taxon>Herpesvirales</taxon>
        <taxon>Orthoherpesviridae</taxon>
        <taxon>Gammaherpesvirinae</taxon>
        <taxon>Macavirus</taxon>
        <taxon>Macavirus ovinegamma2</taxon>
    </lineage>
</organism>
<dbReference type="Gene3D" id="3.90.380.20">
    <property type="entry name" value="Herpesvirus glycoprotein H, domain D-II"/>
    <property type="match status" value="1"/>
</dbReference>
<evidence type="ECO:0000256" key="8">
    <source>
        <dbReference type="ARBA" id="ARBA00022844"/>
    </source>
</evidence>
<protein>
    <submittedName>
        <fullName evidence="19">Glycoprotein H-like protein</fullName>
    </submittedName>
</protein>
<keyword evidence="7" id="KW-0732">Signal</keyword>
<proteinExistence type="inferred from homology"/>
<keyword evidence="3" id="KW-1032">Host cell membrane</keyword>
<dbReference type="Proteomes" id="UP000152762">
    <property type="component" value="Segment"/>
</dbReference>
<feature type="transmembrane region" description="Helical" evidence="17">
    <location>
        <begin position="718"/>
        <end position="739"/>
    </location>
</feature>
<evidence type="ECO:0000256" key="15">
    <source>
        <dbReference type="ARBA" id="ARBA00023180"/>
    </source>
</evidence>
<dbReference type="GO" id="GO:0046718">
    <property type="term" value="P:symbiont entry into host cell"/>
    <property type="evidence" value="ECO:0007669"/>
    <property type="project" value="UniProtKB-KW"/>
</dbReference>
<dbReference type="InterPro" id="IPR038172">
    <property type="entry name" value="Herpes_glycoH_C_sf"/>
</dbReference>
<dbReference type="InterPro" id="IPR003493">
    <property type="entry name" value="Herpes_gH"/>
</dbReference>
<evidence type="ECO:0000259" key="18">
    <source>
        <dbReference type="Pfam" id="PF17488"/>
    </source>
</evidence>
<keyword evidence="4" id="KW-1169">Fusion of virus membrane with host cell membrane</keyword>
<feature type="domain" description="Herpesvirus glycoprotein H C-terminal" evidence="18">
    <location>
        <begin position="568"/>
        <end position="709"/>
    </location>
</feature>
<reference evidence="19 20" key="1">
    <citation type="journal article" date="2007" name="J. Gen. Virol.">
        <title>Comparison of ovine herpesvirus 2 genomes isolated from domestic sheep (Ovis aries) and a clinically affected cow (Bos bovis).</title>
        <authorList>
            <person name="Taus N.S."/>
            <person name="Herndon D.R."/>
            <person name="Traul D.L."/>
            <person name="Stewart J.P."/>
            <person name="Ackermann M."/>
            <person name="Li H."/>
            <person name="Knowles D.P."/>
            <person name="Lewis G.S."/>
            <person name="Brayton K.A."/>
        </authorList>
    </citation>
    <scope>NUCLEOTIDE SEQUENCE [LARGE SCALE GENOMIC DNA]</scope>
</reference>
<sequence>MPSVPHAPLLWISHNPPAPGGLLLCFFTILSLWNNATGQRRPTISEHYAPSSALVITLDGTFYSAQFRWEDIEKIIRRPIIQDLWKWSKTEQPLKTTYETYKDIYKFPGKSIKVQDGHQIGMCQPYNTTRQVDFWKGITTATVGDRYDGDLSIFKNQLRQELFFYISNVFPPSHETHGAFYPVRRHMIYTSLSLDNGRYQLAGVATINYVSLVVAYQVSSVVTHSATIIFGDRLKLPSMRGSVSRGEISLVYNNAEELLLLTSNTDYAYFSQNLFPKNWSEVFTMITTNTADQLAVLLQTSMVDMARKDRCRNIHINSQFLTTYLAVLSLYYKIGMEMRYRSDFPVSLQCILPKLYETDVCLDMVHRCYVDQYTRGFVTNGLHRLSAAILAATPFYPEQGLEVTPDWFLQNLYYVDSKSDLQDKGMHGISLILMDIYSRYVERFTLTNDDRKALFMVYNALRGRKPTNSTMSDKYTSLTYCYTTSMCSAAELAWGIEFWGHESTHNVYHSFSPCFMSLRFDYSLERLNIEGSHDVNLTKSQLSNGVSAMYSLLRSDTSNWAIQYLPIKTCITDASKVKMIVPFVDTTFVIAVGAAAKGVTYDVSETFLKSKMVVTVVNNSNCNEAYVSREALKIPVVYNMSYPKLTCQLCDSAVVSYDEYDGLQTLVYISNHRVQQDVFAPDSLFFDFDNMHTHYLLLMNNGTLFEIRGLYTNRAMNAIIFILFAVAAIAGSFIVYKIVMYNLSKKESLK</sequence>